<reference evidence="3" key="1">
    <citation type="submission" date="2016-06" db="EMBL/GenBank/DDBJ databases">
        <authorList>
            <person name="Xu Y."/>
            <person name="Nagy A."/>
            <person name="Yan X."/>
            <person name="Kim S.W."/>
            <person name="Haley B."/>
            <person name="Liu N.T."/>
            <person name="Nou X."/>
        </authorList>
    </citation>
    <scope>NUCLEOTIDE SEQUENCE [LARGE SCALE GENOMIC DNA]</scope>
    <source>
        <strain evidence="3">ATCC 49129</strain>
        <plasmid evidence="3">pri-1</plasmid>
    </source>
</reference>
<keyword evidence="2" id="KW-0614">Plasmid</keyword>
<organism evidence="2 3">
    <name type="scientific">Ralstonia insidiosa</name>
    <dbReference type="NCBI Taxonomy" id="190721"/>
    <lineage>
        <taxon>Bacteria</taxon>
        <taxon>Pseudomonadati</taxon>
        <taxon>Pseudomonadota</taxon>
        <taxon>Betaproteobacteria</taxon>
        <taxon>Burkholderiales</taxon>
        <taxon>Burkholderiaceae</taxon>
        <taxon>Ralstonia</taxon>
    </lineage>
</organism>
<accession>A0A192A7Y4</accession>
<name>A0A192A7Y4_9RALS</name>
<feature type="compositionally biased region" description="Basic and acidic residues" evidence="1">
    <location>
        <begin position="1"/>
        <end position="11"/>
    </location>
</feature>
<dbReference type="EMBL" id="CP016024">
    <property type="protein sequence ID" value="ANJ76448.1"/>
    <property type="molecule type" value="Genomic_DNA"/>
</dbReference>
<evidence type="ECO:0000313" key="2">
    <source>
        <dbReference type="EMBL" id="ANJ76448.1"/>
    </source>
</evidence>
<keyword evidence="3" id="KW-1185">Reference proteome</keyword>
<evidence type="ECO:0000313" key="3">
    <source>
        <dbReference type="Proteomes" id="UP000078572"/>
    </source>
</evidence>
<evidence type="ECO:0000256" key="1">
    <source>
        <dbReference type="SAM" id="MobiDB-lite"/>
    </source>
</evidence>
<evidence type="ECO:0008006" key="4">
    <source>
        <dbReference type="Google" id="ProtNLM"/>
    </source>
</evidence>
<proteinExistence type="predicted"/>
<dbReference type="AlphaFoldDB" id="A0A192A7Y4"/>
<gene>
    <name evidence="2" type="ORF">A9Y76_28040</name>
</gene>
<protein>
    <recommendedName>
        <fullName evidence="4">PRTRC system protein F</fullName>
    </recommendedName>
</protein>
<feature type="region of interest" description="Disordered" evidence="1">
    <location>
        <begin position="1"/>
        <end position="28"/>
    </location>
</feature>
<geneLocation type="plasmid" evidence="3">
    <name>pri-1</name>
</geneLocation>
<dbReference type="Proteomes" id="UP000078572">
    <property type="component" value="Plasmid pRI-1"/>
</dbReference>
<dbReference type="OrthoDB" id="9868243at2"/>
<sequence>MRVHFDGDDRPVQAGSASRPILPRAPGSSHSWLRLPRLHSDVPVEFGGHRGPQWLDAVQSLNACKMIRSSDLRSWYSPGQVFEKAMSRWFAERTAGVEVIDLDLVFTTVSDLYDSGAIAEPMEEESDGLAVFVEIGRCGPNFRSLRRGFEAMNAIADGLGLAATTILSAAGHQIGWTFDHKHILSNTGSCTYGWEECYSDDELEEEGGEPENEDGSDAFFSYTPRAFRRDCPMPDLLKMPCTKEMDRFVQEVAARHEVLPPLLADLVALVKARRPKKAAWPNMWGTDFTSMYPVFSLAWDHPEAQYDGKRDNIFRVWDDYANLLTSGGEGWSYGLGSEVLSCESPAQLRGTLRTWDAKLKLLRATDRLLQSMTDPVEYGN</sequence>